<evidence type="ECO:0000313" key="7">
    <source>
        <dbReference type="Proteomes" id="UP001177160"/>
    </source>
</evidence>
<evidence type="ECO:0000256" key="5">
    <source>
        <dbReference type="SAM" id="Phobius"/>
    </source>
</evidence>
<evidence type="ECO:0000313" key="6">
    <source>
        <dbReference type="EMBL" id="MCV2231449.1"/>
    </source>
</evidence>
<evidence type="ECO:0000256" key="3">
    <source>
        <dbReference type="ARBA" id="ARBA00022989"/>
    </source>
</evidence>
<feature type="transmembrane region" description="Helical" evidence="5">
    <location>
        <begin position="20"/>
        <end position="40"/>
    </location>
</feature>
<keyword evidence="4 5" id="KW-0472">Membrane</keyword>
<accession>A0ABT2Y3Z0</accession>
<keyword evidence="7" id="KW-1185">Reference proteome</keyword>
<keyword evidence="2 5" id="KW-0812">Transmembrane</keyword>
<proteinExistence type="predicted"/>
<comment type="subcellular location">
    <subcellularLocation>
        <location evidence="1">Membrane</location>
        <topology evidence="1">Multi-pass membrane protein</topology>
    </subcellularLocation>
</comment>
<organism evidence="6 7">
    <name type="scientific">Paracholeplasma manati</name>
    <dbReference type="NCBI Taxonomy" id="591373"/>
    <lineage>
        <taxon>Bacteria</taxon>
        <taxon>Bacillati</taxon>
        <taxon>Mycoplasmatota</taxon>
        <taxon>Mollicutes</taxon>
        <taxon>Acholeplasmatales</taxon>
        <taxon>Acholeplasmataceae</taxon>
        <taxon>Paracholeplasma</taxon>
    </lineage>
</organism>
<protein>
    <submittedName>
        <fullName evidence="6">DUF4870 domain-containing protein</fullName>
    </submittedName>
</protein>
<evidence type="ECO:0000256" key="4">
    <source>
        <dbReference type="ARBA" id="ARBA00023136"/>
    </source>
</evidence>
<dbReference type="InterPro" id="IPR019109">
    <property type="entry name" value="MamF_MmsF"/>
</dbReference>
<dbReference type="RefSeq" id="WP_263607571.1">
    <property type="nucleotide sequence ID" value="NZ_JAOVQM010000001.1"/>
</dbReference>
<evidence type="ECO:0000256" key="2">
    <source>
        <dbReference type="ARBA" id="ARBA00022692"/>
    </source>
</evidence>
<dbReference type="EMBL" id="JAOVQM010000001">
    <property type="protein sequence ID" value="MCV2231449.1"/>
    <property type="molecule type" value="Genomic_DNA"/>
</dbReference>
<evidence type="ECO:0000256" key="1">
    <source>
        <dbReference type="ARBA" id="ARBA00004141"/>
    </source>
</evidence>
<dbReference type="Pfam" id="PF09685">
    <property type="entry name" value="MamF_MmsF"/>
    <property type="match status" value="1"/>
</dbReference>
<feature type="transmembrane region" description="Helical" evidence="5">
    <location>
        <begin position="60"/>
        <end position="81"/>
    </location>
</feature>
<reference evidence="6" key="1">
    <citation type="submission" date="2022-09" db="EMBL/GenBank/DDBJ databases">
        <title>Novel Mycoplasma species identified in domestic and wild animals.</title>
        <authorList>
            <person name="Volokhov D.V."/>
            <person name="Furtak V.A."/>
            <person name="Zagorodnyaya T.A."/>
        </authorList>
    </citation>
    <scope>NUCLEOTIDE SEQUENCE</scope>
    <source>
        <strain evidence="6">Oakley</strain>
    </source>
</reference>
<feature type="transmembrane region" description="Helical" evidence="5">
    <location>
        <begin position="87"/>
        <end position="108"/>
    </location>
</feature>
<sequence>MENKKIWGMDFKTLLMLGWLGQIFIPVTAMVIAIIFTYYFREDNKKEPWLSEGFRQMANFSLSMYILSAIVSVPAAILMVIPVVGMLFGIALFVLVLVIAIYSLYVYVKGTLAAGDGQIYQPKYTYEFFK</sequence>
<comment type="caution">
    <text evidence="6">The sequence shown here is derived from an EMBL/GenBank/DDBJ whole genome shotgun (WGS) entry which is preliminary data.</text>
</comment>
<dbReference type="Proteomes" id="UP001177160">
    <property type="component" value="Unassembled WGS sequence"/>
</dbReference>
<gene>
    <name evidence="6" type="ORF">N7548_01230</name>
</gene>
<keyword evidence="3 5" id="KW-1133">Transmembrane helix</keyword>
<name>A0ABT2Y3Z0_9MOLU</name>